<evidence type="ECO:0000256" key="5">
    <source>
        <dbReference type="ARBA" id="ARBA00023004"/>
    </source>
</evidence>
<dbReference type="InterPro" id="IPR017900">
    <property type="entry name" value="4Fe4S_Fe_S_CS"/>
</dbReference>
<dbReference type="GO" id="GO:0046872">
    <property type="term" value="F:metal ion binding"/>
    <property type="evidence" value="ECO:0007669"/>
    <property type="project" value="UniProtKB-KW"/>
</dbReference>
<dbReference type="PROSITE" id="PS51379">
    <property type="entry name" value="4FE4S_FER_2"/>
    <property type="match status" value="1"/>
</dbReference>
<dbReference type="Pfam" id="PF12801">
    <property type="entry name" value="Fer4_5"/>
    <property type="match status" value="2"/>
</dbReference>
<keyword evidence="8" id="KW-1133">Transmembrane helix</keyword>
<evidence type="ECO:0000259" key="9">
    <source>
        <dbReference type="PROSITE" id="PS51379"/>
    </source>
</evidence>
<dbReference type="Gene3D" id="3.30.70.20">
    <property type="match status" value="1"/>
</dbReference>
<keyword evidence="6" id="KW-0411">Iron-sulfur</keyword>
<evidence type="ECO:0000256" key="8">
    <source>
        <dbReference type="SAM" id="Phobius"/>
    </source>
</evidence>
<gene>
    <name evidence="10" type="ORF">E5986_06230</name>
</gene>
<feature type="transmembrane region" description="Helical" evidence="8">
    <location>
        <begin position="68"/>
        <end position="91"/>
    </location>
</feature>
<feature type="transmembrane region" description="Helical" evidence="8">
    <location>
        <begin position="37"/>
        <end position="56"/>
    </location>
</feature>
<feature type="transmembrane region" description="Helical" evidence="8">
    <location>
        <begin position="177"/>
        <end position="202"/>
    </location>
</feature>
<keyword evidence="8" id="KW-0472">Membrane</keyword>
<dbReference type="Pfam" id="PF00037">
    <property type="entry name" value="Fer4"/>
    <property type="match status" value="1"/>
</dbReference>
<protein>
    <submittedName>
        <fullName evidence="10">4Fe-4S binding protein</fullName>
    </submittedName>
</protein>
<dbReference type="GO" id="GO:0051539">
    <property type="term" value="F:4 iron, 4 sulfur cluster binding"/>
    <property type="evidence" value="ECO:0007669"/>
    <property type="project" value="UniProtKB-KW"/>
</dbReference>
<evidence type="ECO:0000256" key="4">
    <source>
        <dbReference type="ARBA" id="ARBA00022982"/>
    </source>
</evidence>
<dbReference type="PROSITE" id="PS00198">
    <property type="entry name" value="4FE4S_FER_1"/>
    <property type="match status" value="1"/>
</dbReference>
<keyword evidence="5" id="KW-0408">Iron</keyword>
<reference evidence="10 11" key="1">
    <citation type="submission" date="2019-04" db="EMBL/GenBank/DDBJ databases">
        <title>Microbes associate with the intestines of laboratory mice.</title>
        <authorList>
            <person name="Navarre W."/>
            <person name="Wong E."/>
            <person name="Huang K.C."/>
            <person name="Tropini C."/>
            <person name="Ng K."/>
            <person name="Yu B."/>
        </authorList>
    </citation>
    <scope>NUCLEOTIDE SEQUENCE [LARGE SCALE GENOMIC DNA]</scope>
    <source>
        <strain evidence="10 11">NM80_B27</strain>
    </source>
</reference>
<sequence>MNSKNTKALRVAIPLAVLVVVSVGFALHAGVGTLSALGWGSISVLCPLGALGTMLASKMLVPRAVISLAMAVAAIVLLGRAFCAWVCPVPVVSKLRGTFRKTNPEGGVSDMAGGVAGAEAEAPRAHAAGEPLTVSELEVIKGGCGAGKGCASCTERRGRIDSRHVILGGSLLTAAVFGFPVFCLVCPIGLIFATVLLVMLLFSGGDVTWSVVVVPLLLLAEVVLFRKWCSKICPLSAFMSLIGKANRTFRPAIDDAKCLETARGAKCGACAAACEQGIDPRHPERGADWSECTKCRVCVEACPVGAIGMPFLPKRAGAQEPPAAGGAGSDKGREGRGRAGDPPLIDEDLPLAASMGCDE</sequence>
<dbReference type="InterPro" id="IPR051684">
    <property type="entry name" value="Electron_Trans/Redox"/>
</dbReference>
<evidence type="ECO:0000256" key="2">
    <source>
        <dbReference type="ARBA" id="ARBA00022485"/>
    </source>
</evidence>
<evidence type="ECO:0000256" key="7">
    <source>
        <dbReference type="SAM" id="MobiDB-lite"/>
    </source>
</evidence>
<dbReference type="Proteomes" id="UP000308978">
    <property type="component" value="Unassembled WGS sequence"/>
</dbReference>
<keyword evidence="3" id="KW-0479">Metal-binding</keyword>
<feature type="region of interest" description="Disordered" evidence="7">
    <location>
        <begin position="315"/>
        <end position="359"/>
    </location>
</feature>
<proteinExistence type="predicted"/>
<comment type="caution">
    <text evidence="10">The sequence shown here is derived from an EMBL/GenBank/DDBJ whole genome shotgun (WGS) entry which is preliminary data.</text>
</comment>
<keyword evidence="4" id="KW-0249">Electron transport</keyword>
<keyword evidence="2" id="KW-0004">4Fe-4S</keyword>
<dbReference type="InterPro" id="IPR017896">
    <property type="entry name" value="4Fe4S_Fe-S-bd"/>
</dbReference>
<dbReference type="RefSeq" id="WP_136434280.1">
    <property type="nucleotide sequence ID" value="NZ_SSTJ01000006.1"/>
</dbReference>
<accession>A0A4S4G2A6</accession>
<organism evidence="10 11">
    <name type="scientific">Adlercreutzia caecimuris</name>
    <dbReference type="NCBI Taxonomy" id="671266"/>
    <lineage>
        <taxon>Bacteria</taxon>
        <taxon>Bacillati</taxon>
        <taxon>Actinomycetota</taxon>
        <taxon>Coriobacteriia</taxon>
        <taxon>Eggerthellales</taxon>
        <taxon>Eggerthellaceae</taxon>
        <taxon>Adlercreutzia</taxon>
    </lineage>
</organism>
<dbReference type="EMBL" id="SSTJ01000006">
    <property type="protein sequence ID" value="THG37353.1"/>
    <property type="molecule type" value="Genomic_DNA"/>
</dbReference>
<evidence type="ECO:0000256" key="1">
    <source>
        <dbReference type="ARBA" id="ARBA00022448"/>
    </source>
</evidence>
<dbReference type="SUPFAM" id="SSF54862">
    <property type="entry name" value="4Fe-4S ferredoxins"/>
    <property type="match status" value="1"/>
</dbReference>
<evidence type="ECO:0000256" key="6">
    <source>
        <dbReference type="ARBA" id="ARBA00023014"/>
    </source>
</evidence>
<evidence type="ECO:0000256" key="3">
    <source>
        <dbReference type="ARBA" id="ARBA00022723"/>
    </source>
</evidence>
<evidence type="ECO:0000313" key="10">
    <source>
        <dbReference type="EMBL" id="THG37353.1"/>
    </source>
</evidence>
<feature type="transmembrane region" description="Helical" evidence="8">
    <location>
        <begin position="12"/>
        <end position="31"/>
    </location>
</feature>
<feature type="domain" description="4Fe-4S ferredoxin-type" evidence="9">
    <location>
        <begin position="283"/>
        <end position="312"/>
    </location>
</feature>
<keyword evidence="1" id="KW-0813">Transport</keyword>
<dbReference type="PANTHER" id="PTHR30176:SF3">
    <property type="entry name" value="FERREDOXIN-TYPE PROTEIN NAPH"/>
    <property type="match status" value="1"/>
</dbReference>
<dbReference type="PANTHER" id="PTHR30176">
    <property type="entry name" value="FERREDOXIN-TYPE PROTEIN NAPH"/>
    <property type="match status" value="1"/>
</dbReference>
<name>A0A4S4G2A6_9ACTN</name>
<dbReference type="AlphaFoldDB" id="A0A4S4G2A6"/>
<dbReference type="GO" id="GO:0005886">
    <property type="term" value="C:plasma membrane"/>
    <property type="evidence" value="ECO:0007669"/>
    <property type="project" value="TreeGrafter"/>
</dbReference>
<evidence type="ECO:0000313" key="11">
    <source>
        <dbReference type="Proteomes" id="UP000308978"/>
    </source>
</evidence>
<feature type="compositionally biased region" description="Basic and acidic residues" evidence="7">
    <location>
        <begin position="330"/>
        <end position="339"/>
    </location>
</feature>
<feature type="transmembrane region" description="Helical" evidence="8">
    <location>
        <begin position="209"/>
        <end position="228"/>
    </location>
</feature>
<keyword evidence="8" id="KW-0812">Transmembrane</keyword>